<evidence type="ECO:0000313" key="2">
    <source>
        <dbReference type="Proteomes" id="UP000645517"/>
    </source>
</evidence>
<comment type="caution">
    <text evidence="1">The sequence shown here is derived from an EMBL/GenBank/DDBJ whole genome shotgun (WGS) entry which is preliminary data.</text>
</comment>
<evidence type="ECO:0000313" key="1">
    <source>
        <dbReference type="EMBL" id="GGN42820.1"/>
    </source>
</evidence>
<organism evidence="1 2">
    <name type="scientific">Deinococcus daejeonensis</name>
    <dbReference type="NCBI Taxonomy" id="1007098"/>
    <lineage>
        <taxon>Bacteria</taxon>
        <taxon>Thermotogati</taxon>
        <taxon>Deinococcota</taxon>
        <taxon>Deinococci</taxon>
        <taxon>Deinococcales</taxon>
        <taxon>Deinococcaceae</taxon>
        <taxon>Deinococcus</taxon>
    </lineage>
</organism>
<dbReference type="RefSeq" id="WP_189058131.1">
    <property type="nucleotide sequence ID" value="NZ_BMOR01000016.1"/>
</dbReference>
<dbReference type="Proteomes" id="UP000645517">
    <property type="component" value="Unassembled WGS sequence"/>
</dbReference>
<protein>
    <submittedName>
        <fullName evidence="1">Uncharacterized protein</fullName>
    </submittedName>
</protein>
<proteinExistence type="predicted"/>
<reference evidence="2" key="1">
    <citation type="journal article" date="2019" name="Int. J. Syst. Evol. Microbiol.">
        <title>The Global Catalogue of Microorganisms (GCM) 10K type strain sequencing project: providing services to taxonomists for standard genome sequencing and annotation.</title>
        <authorList>
            <consortium name="The Broad Institute Genomics Platform"/>
            <consortium name="The Broad Institute Genome Sequencing Center for Infectious Disease"/>
            <person name="Wu L."/>
            <person name="Ma J."/>
        </authorList>
    </citation>
    <scope>NUCLEOTIDE SEQUENCE [LARGE SCALE GENOMIC DNA]</scope>
    <source>
        <strain evidence="2">JCM 16918</strain>
    </source>
</reference>
<keyword evidence="2" id="KW-1185">Reference proteome</keyword>
<dbReference type="EMBL" id="BMOR01000016">
    <property type="protein sequence ID" value="GGN42820.1"/>
    <property type="molecule type" value="Genomic_DNA"/>
</dbReference>
<gene>
    <name evidence="1" type="ORF">GCM10010842_29630</name>
</gene>
<name>A0ABQ2JD06_9DEIO</name>
<sequence length="131" mass="13677">MTGPDPDAAAALHHLYHCGPLTATLAAHLWSRASIPAWDRTLDTLIQAGLAGRDPRTNDVHAGLDEDAARRAYARLSGEQACASCGCTPSWSCPGGCCWLIRDQCDACEPPDERPGAALCADQAGPGAPAR</sequence>
<accession>A0ABQ2JD06</accession>